<dbReference type="CDD" id="cd05233">
    <property type="entry name" value="SDR_c"/>
    <property type="match status" value="1"/>
</dbReference>
<reference evidence="3 4" key="1">
    <citation type="submission" date="2019-02" db="EMBL/GenBank/DDBJ databases">
        <title>Deep-cultivation of Planctomycetes and their phenomic and genomic characterization uncovers novel biology.</title>
        <authorList>
            <person name="Wiegand S."/>
            <person name="Jogler M."/>
            <person name="Boedeker C."/>
            <person name="Pinto D."/>
            <person name="Vollmers J."/>
            <person name="Rivas-Marin E."/>
            <person name="Kohn T."/>
            <person name="Peeters S.H."/>
            <person name="Heuer A."/>
            <person name="Rast P."/>
            <person name="Oberbeckmann S."/>
            <person name="Bunk B."/>
            <person name="Jeske O."/>
            <person name="Meyerdierks A."/>
            <person name="Storesund J.E."/>
            <person name="Kallscheuer N."/>
            <person name="Luecker S."/>
            <person name="Lage O.M."/>
            <person name="Pohl T."/>
            <person name="Merkel B.J."/>
            <person name="Hornburger P."/>
            <person name="Mueller R.-W."/>
            <person name="Bruemmer F."/>
            <person name="Labrenz M."/>
            <person name="Spormann A.M."/>
            <person name="Op Den Camp H."/>
            <person name="Overmann J."/>
            <person name="Amann R."/>
            <person name="Jetten M.S.M."/>
            <person name="Mascher T."/>
            <person name="Medema M.H."/>
            <person name="Devos D.P."/>
            <person name="Kaster A.-K."/>
            <person name="Ovreas L."/>
            <person name="Rohde M."/>
            <person name="Galperin M.Y."/>
            <person name="Jogler C."/>
        </authorList>
    </citation>
    <scope>NUCLEOTIDE SEQUENCE [LARGE SCALE GENOMIC DNA]</scope>
    <source>
        <strain evidence="3 4">Pla52n</strain>
    </source>
</reference>
<organism evidence="3 4">
    <name type="scientific">Stieleria varia</name>
    <dbReference type="NCBI Taxonomy" id="2528005"/>
    <lineage>
        <taxon>Bacteria</taxon>
        <taxon>Pseudomonadati</taxon>
        <taxon>Planctomycetota</taxon>
        <taxon>Planctomycetia</taxon>
        <taxon>Pirellulales</taxon>
        <taxon>Pirellulaceae</taxon>
        <taxon>Stieleria</taxon>
    </lineage>
</organism>
<dbReference type="Proteomes" id="UP000320176">
    <property type="component" value="Unassembled WGS sequence"/>
</dbReference>
<protein>
    <submittedName>
        <fullName evidence="3">3-oxoacyl-[acyl-carrier-protein] reductase FabG1</fullName>
        <ecNumber evidence="3">1.1.1.100</ecNumber>
    </submittedName>
</protein>
<dbReference type="Pfam" id="PF13561">
    <property type="entry name" value="adh_short_C2"/>
    <property type="match status" value="1"/>
</dbReference>
<comment type="caution">
    <text evidence="3">The sequence shown here is derived from an EMBL/GenBank/DDBJ whole genome shotgun (WGS) entry which is preliminary data.</text>
</comment>
<dbReference type="PANTHER" id="PTHR43477:SF1">
    <property type="entry name" value="DIHYDROANTICAPSIN 7-DEHYDROGENASE"/>
    <property type="match status" value="1"/>
</dbReference>
<keyword evidence="2 3" id="KW-0560">Oxidoreductase</keyword>
<proteinExistence type="inferred from homology"/>
<dbReference type="Gene3D" id="3.40.50.720">
    <property type="entry name" value="NAD(P)-binding Rossmann-like Domain"/>
    <property type="match status" value="1"/>
</dbReference>
<dbReference type="EC" id="1.1.1.100" evidence="3"/>
<dbReference type="SUPFAM" id="SSF51735">
    <property type="entry name" value="NAD(P)-binding Rossmann-fold domains"/>
    <property type="match status" value="1"/>
</dbReference>
<evidence type="ECO:0000313" key="4">
    <source>
        <dbReference type="Proteomes" id="UP000320176"/>
    </source>
</evidence>
<evidence type="ECO:0000313" key="3">
    <source>
        <dbReference type="EMBL" id="TWU02337.1"/>
    </source>
</evidence>
<sequence>MSQRNVLIIGGSHGIGLGIVRRCVEQGDQVTVISRTEGELVGLSGVMHIAADVVNDEISSADLPDTIDAMAYCPGSIHLTPLRGVKADAMLEDFKLNALGAVKCIQAALPALKSVETASIVLFSTVAVTQGLPMHVAVAAAKGAVEGIAKSLAAELAPKIRVNCVAPALTDTPLAARLLSNDQKRAAMAEMYPLKRIGTVDDIAEAAFFLLSDKASWITGQVIGVDGGMSSVRA</sequence>
<dbReference type="AlphaFoldDB" id="A0A5C6ASE0"/>
<dbReference type="GO" id="GO:0004316">
    <property type="term" value="F:3-oxoacyl-[acyl-carrier-protein] reductase (NADPH) activity"/>
    <property type="evidence" value="ECO:0007669"/>
    <property type="project" value="UniProtKB-EC"/>
</dbReference>
<dbReference type="InterPro" id="IPR051122">
    <property type="entry name" value="SDR_DHRS6-like"/>
</dbReference>
<dbReference type="EMBL" id="SJPN01000004">
    <property type="protein sequence ID" value="TWU02337.1"/>
    <property type="molecule type" value="Genomic_DNA"/>
</dbReference>
<dbReference type="OrthoDB" id="9803333at2"/>
<dbReference type="PRINTS" id="PR00081">
    <property type="entry name" value="GDHRDH"/>
</dbReference>
<gene>
    <name evidence="3" type="primary">fabG1</name>
    <name evidence="3" type="ORF">Pla52n_33870</name>
</gene>
<name>A0A5C6ASE0_9BACT</name>
<dbReference type="InterPro" id="IPR036291">
    <property type="entry name" value="NAD(P)-bd_dom_sf"/>
</dbReference>
<accession>A0A5C6ASE0</accession>
<dbReference type="PANTHER" id="PTHR43477">
    <property type="entry name" value="DIHYDROANTICAPSIN 7-DEHYDROGENASE"/>
    <property type="match status" value="1"/>
</dbReference>
<dbReference type="InterPro" id="IPR002347">
    <property type="entry name" value="SDR_fam"/>
</dbReference>
<keyword evidence="4" id="KW-1185">Reference proteome</keyword>
<comment type="similarity">
    <text evidence="1">Belongs to the short-chain dehydrogenases/reductases (SDR) family.</text>
</comment>
<evidence type="ECO:0000256" key="1">
    <source>
        <dbReference type="ARBA" id="ARBA00006484"/>
    </source>
</evidence>
<evidence type="ECO:0000256" key="2">
    <source>
        <dbReference type="ARBA" id="ARBA00023002"/>
    </source>
</evidence>